<keyword evidence="1" id="KW-0812">Transmembrane</keyword>
<evidence type="ECO:0000313" key="3">
    <source>
        <dbReference type="Proteomes" id="UP000276133"/>
    </source>
</evidence>
<reference evidence="2 3" key="1">
    <citation type="journal article" date="2018" name="Sci. Rep.">
        <title>Genomic signatures of local adaptation to the degree of environmental predictability in rotifers.</title>
        <authorList>
            <person name="Franch-Gras L."/>
            <person name="Hahn C."/>
            <person name="Garcia-Roger E.M."/>
            <person name="Carmona M.J."/>
            <person name="Serra M."/>
            <person name="Gomez A."/>
        </authorList>
    </citation>
    <scope>NUCLEOTIDE SEQUENCE [LARGE SCALE GENOMIC DNA]</scope>
    <source>
        <strain evidence="2">HYR1</strain>
    </source>
</reference>
<accession>A0A3M7TAC5</accession>
<keyword evidence="3" id="KW-1185">Reference proteome</keyword>
<protein>
    <submittedName>
        <fullName evidence="2">Uncharacterized protein</fullName>
    </submittedName>
</protein>
<feature type="transmembrane region" description="Helical" evidence="1">
    <location>
        <begin position="12"/>
        <end position="32"/>
    </location>
</feature>
<dbReference type="EMBL" id="REGN01000060">
    <property type="protein sequence ID" value="RNA44770.1"/>
    <property type="molecule type" value="Genomic_DNA"/>
</dbReference>
<dbReference type="AlphaFoldDB" id="A0A3M7TAC5"/>
<sequence>MNFHVRKRLKLLTQICYIALWSFLSLNIIRILPTRPDNGLSTKTINDIIRLMFVINMFSQNLNL</sequence>
<keyword evidence="1" id="KW-0472">Membrane</keyword>
<evidence type="ECO:0000313" key="2">
    <source>
        <dbReference type="EMBL" id="RNA44770.1"/>
    </source>
</evidence>
<keyword evidence="1" id="KW-1133">Transmembrane helix</keyword>
<organism evidence="2 3">
    <name type="scientific">Brachionus plicatilis</name>
    <name type="common">Marine rotifer</name>
    <name type="synonym">Brachionus muelleri</name>
    <dbReference type="NCBI Taxonomy" id="10195"/>
    <lineage>
        <taxon>Eukaryota</taxon>
        <taxon>Metazoa</taxon>
        <taxon>Spiralia</taxon>
        <taxon>Gnathifera</taxon>
        <taxon>Rotifera</taxon>
        <taxon>Eurotatoria</taxon>
        <taxon>Monogononta</taxon>
        <taxon>Pseudotrocha</taxon>
        <taxon>Ploima</taxon>
        <taxon>Brachionidae</taxon>
        <taxon>Brachionus</taxon>
    </lineage>
</organism>
<gene>
    <name evidence="2" type="ORF">BpHYR1_048035</name>
</gene>
<proteinExistence type="predicted"/>
<comment type="caution">
    <text evidence="2">The sequence shown here is derived from an EMBL/GenBank/DDBJ whole genome shotgun (WGS) entry which is preliminary data.</text>
</comment>
<dbReference type="Proteomes" id="UP000276133">
    <property type="component" value="Unassembled WGS sequence"/>
</dbReference>
<name>A0A3M7TAC5_BRAPC</name>
<evidence type="ECO:0000256" key="1">
    <source>
        <dbReference type="SAM" id="Phobius"/>
    </source>
</evidence>